<evidence type="ECO:0000313" key="4">
    <source>
        <dbReference type="EMBL" id="CAD8106046.1"/>
    </source>
</evidence>
<dbReference type="InterPro" id="IPR000073">
    <property type="entry name" value="AB_hydrolase_1"/>
</dbReference>
<proteinExistence type="inferred from homology"/>
<dbReference type="OMA" id="FLGMSDN"/>
<dbReference type="PANTHER" id="PTHR46118">
    <property type="entry name" value="PROTEIN ABHD11"/>
    <property type="match status" value="1"/>
</dbReference>
<keyword evidence="5" id="KW-1185">Reference proteome</keyword>
<evidence type="ECO:0000259" key="3">
    <source>
        <dbReference type="Pfam" id="PF00561"/>
    </source>
</evidence>
<comment type="caution">
    <text evidence="4">The sequence shown here is derived from an EMBL/GenBank/DDBJ whole genome shotgun (WGS) entry which is preliminary data.</text>
</comment>
<accession>A0A8S1PSD9</accession>
<comment type="similarity">
    <text evidence="1">Belongs to the AB hydrolase superfamily.</text>
</comment>
<evidence type="ECO:0000256" key="2">
    <source>
        <dbReference type="ARBA" id="ARBA00022801"/>
    </source>
</evidence>
<evidence type="ECO:0000313" key="5">
    <source>
        <dbReference type="Proteomes" id="UP000688137"/>
    </source>
</evidence>
<dbReference type="GO" id="GO:0016787">
    <property type="term" value="F:hydrolase activity"/>
    <property type="evidence" value="ECO:0007669"/>
    <property type="project" value="UniProtKB-KW"/>
</dbReference>
<dbReference type="AlphaFoldDB" id="A0A8S1PSD9"/>
<reference evidence="4" key="1">
    <citation type="submission" date="2021-01" db="EMBL/GenBank/DDBJ databases">
        <authorList>
            <consortium name="Genoscope - CEA"/>
            <person name="William W."/>
        </authorList>
    </citation>
    <scope>NUCLEOTIDE SEQUENCE</scope>
</reference>
<dbReference type="Proteomes" id="UP000688137">
    <property type="component" value="Unassembled WGS sequence"/>
</dbReference>
<dbReference type="PANTHER" id="PTHR46118:SF4">
    <property type="entry name" value="PROTEIN ABHD11"/>
    <property type="match status" value="1"/>
</dbReference>
<dbReference type="Pfam" id="PF00561">
    <property type="entry name" value="Abhydrolase_1"/>
    <property type="match status" value="1"/>
</dbReference>
<name>A0A8S1PSD9_PARPR</name>
<sequence>MRHLKPIQNVFLRQDYNIGKINLVVLHGFMGSKTNFKNLVNSTQISKHLKSAYLLDIRNHGDSPQTQTMSYEEMACDLKHFIVNHNLDNVVLLGHSMGGRIIFSYLENFPNDRPIGNVIVDVGPGERQGKNYVKKLQEIDLKNKSLQDIETNILELVKSKEMTKLIMTNLVSTNKVGTNVNYVWRLNIDSISNFQKQGNKEFRSTYDGPVCVICGERSEYVNYNDRDRFLQVFPKIDINKDIHFIAGAGHWVQVEKPREFINLTSQYLSQF</sequence>
<evidence type="ECO:0000256" key="1">
    <source>
        <dbReference type="ARBA" id="ARBA00008645"/>
    </source>
</evidence>
<organism evidence="4 5">
    <name type="scientific">Paramecium primaurelia</name>
    <dbReference type="NCBI Taxonomy" id="5886"/>
    <lineage>
        <taxon>Eukaryota</taxon>
        <taxon>Sar</taxon>
        <taxon>Alveolata</taxon>
        <taxon>Ciliophora</taxon>
        <taxon>Intramacronucleata</taxon>
        <taxon>Oligohymenophorea</taxon>
        <taxon>Peniculida</taxon>
        <taxon>Parameciidae</taxon>
        <taxon>Paramecium</taxon>
    </lineage>
</organism>
<dbReference type="EMBL" id="CAJJDM010000132">
    <property type="protein sequence ID" value="CAD8106046.1"/>
    <property type="molecule type" value="Genomic_DNA"/>
</dbReference>
<protein>
    <recommendedName>
        <fullName evidence="3">AB hydrolase-1 domain-containing protein</fullName>
    </recommendedName>
</protein>
<keyword evidence="2" id="KW-0378">Hydrolase</keyword>
<feature type="domain" description="AB hydrolase-1" evidence="3">
    <location>
        <begin position="23"/>
        <end position="257"/>
    </location>
</feature>
<gene>
    <name evidence="4" type="ORF">PPRIM_AZ9-3.1.T1290073</name>
</gene>